<evidence type="ECO:0000256" key="1">
    <source>
        <dbReference type="ARBA" id="ARBA00001954"/>
    </source>
</evidence>
<name>A0ABV8MU93_9NEIS</name>
<dbReference type="Proteomes" id="UP001595791">
    <property type="component" value="Unassembled WGS sequence"/>
</dbReference>
<keyword evidence="2 5" id="KW-0560">Oxidoreductase</keyword>
<dbReference type="InterPro" id="IPR003819">
    <property type="entry name" value="TauD/TfdA-like"/>
</dbReference>
<dbReference type="PANTHER" id="PTHR10696">
    <property type="entry name" value="GAMMA-BUTYROBETAINE HYDROXYLASE-RELATED"/>
    <property type="match status" value="1"/>
</dbReference>
<gene>
    <name evidence="5" type="ORF">ACFOW7_17990</name>
</gene>
<dbReference type="GO" id="GO:0051213">
    <property type="term" value="F:dioxygenase activity"/>
    <property type="evidence" value="ECO:0007669"/>
    <property type="project" value="UniProtKB-KW"/>
</dbReference>
<keyword evidence="3" id="KW-0045">Antibiotic biosynthesis</keyword>
<feature type="domain" description="TauD/TfdA-like" evidence="4">
    <location>
        <begin position="21"/>
        <end position="283"/>
    </location>
</feature>
<dbReference type="EC" id="1.14.11.-" evidence="5"/>
<protein>
    <submittedName>
        <fullName evidence="5">TauD/TfdA family dioxygenase</fullName>
        <ecNumber evidence="5">1.14.11.-</ecNumber>
    </submittedName>
</protein>
<dbReference type="InterPro" id="IPR042098">
    <property type="entry name" value="TauD-like_sf"/>
</dbReference>
<dbReference type="SUPFAM" id="SSF51197">
    <property type="entry name" value="Clavaminate synthase-like"/>
    <property type="match status" value="1"/>
</dbReference>
<sequence length="289" mass="32210">MSTTLSSPSELPVITSVEGWSRTDLLGALAEHGVLLLRDCLPDAAAFAAFVRRHSSRLSLDPARSLEGGVAQLVDAGTAAVGLHCENGNSPFWPDLTWFFCEIPASQGSQTTVCDGEQVLAHLSDGCRRFFEEQPIRYARRVPADKWKRLVCHYQPDLSDLSRVRFEHLQALVNDDPHTALSFDPTDESIGYAFTVSAIQVSKISRRPAFANSMLGPSYNYEAPRITRADGSPIPAELLAEFERISAALTHEIPWQARDMVMLDNRRVMHGRRAILDTRRRIYNALSYL</sequence>
<evidence type="ECO:0000256" key="2">
    <source>
        <dbReference type="ARBA" id="ARBA00023002"/>
    </source>
</evidence>
<evidence type="ECO:0000256" key="3">
    <source>
        <dbReference type="ARBA" id="ARBA00023194"/>
    </source>
</evidence>
<evidence type="ECO:0000313" key="6">
    <source>
        <dbReference type="Proteomes" id="UP001595791"/>
    </source>
</evidence>
<evidence type="ECO:0000259" key="4">
    <source>
        <dbReference type="Pfam" id="PF02668"/>
    </source>
</evidence>
<dbReference type="RefSeq" id="WP_378166936.1">
    <property type="nucleotide sequence ID" value="NZ_JBHSBU010000001.1"/>
</dbReference>
<evidence type="ECO:0000313" key="5">
    <source>
        <dbReference type="EMBL" id="MFC4161232.1"/>
    </source>
</evidence>
<dbReference type="InterPro" id="IPR050411">
    <property type="entry name" value="AlphaKG_dependent_hydroxylases"/>
</dbReference>
<accession>A0ABV8MU93</accession>
<organism evidence="5 6">
    <name type="scientific">Chitinimonas lacunae</name>
    <dbReference type="NCBI Taxonomy" id="1963018"/>
    <lineage>
        <taxon>Bacteria</taxon>
        <taxon>Pseudomonadati</taxon>
        <taxon>Pseudomonadota</taxon>
        <taxon>Betaproteobacteria</taxon>
        <taxon>Neisseriales</taxon>
        <taxon>Chitinibacteraceae</taxon>
        <taxon>Chitinimonas</taxon>
    </lineage>
</organism>
<comment type="caution">
    <text evidence="5">The sequence shown here is derived from an EMBL/GenBank/DDBJ whole genome shotgun (WGS) entry which is preliminary data.</text>
</comment>
<dbReference type="Gene3D" id="3.60.130.10">
    <property type="entry name" value="Clavaminate synthase-like"/>
    <property type="match status" value="1"/>
</dbReference>
<keyword evidence="5" id="KW-0223">Dioxygenase</keyword>
<dbReference type="Pfam" id="PF02668">
    <property type="entry name" value="TauD"/>
    <property type="match status" value="1"/>
</dbReference>
<keyword evidence="6" id="KW-1185">Reference proteome</keyword>
<reference evidence="6" key="1">
    <citation type="journal article" date="2019" name="Int. J. Syst. Evol. Microbiol.">
        <title>The Global Catalogue of Microorganisms (GCM) 10K type strain sequencing project: providing services to taxonomists for standard genome sequencing and annotation.</title>
        <authorList>
            <consortium name="The Broad Institute Genomics Platform"/>
            <consortium name="The Broad Institute Genome Sequencing Center for Infectious Disease"/>
            <person name="Wu L."/>
            <person name="Ma J."/>
        </authorList>
    </citation>
    <scope>NUCLEOTIDE SEQUENCE [LARGE SCALE GENOMIC DNA]</scope>
    <source>
        <strain evidence="6">LMG 29894</strain>
    </source>
</reference>
<dbReference type="PANTHER" id="PTHR10696:SF56">
    <property type="entry name" value="TAUD_TFDA-LIKE DOMAIN-CONTAINING PROTEIN"/>
    <property type="match status" value="1"/>
</dbReference>
<dbReference type="EMBL" id="JBHSBU010000001">
    <property type="protein sequence ID" value="MFC4161232.1"/>
    <property type="molecule type" value="Genomic_DNA"/>
</dbReference>
<comment type="cofactor">
    <cofactor evidence="1">
        <name>Fe(2+)</name>
        <dbReference type="ChEBI" id="CHEBI:29033"/>
    </cofactor>
</comment>
<proteinExistence type="predicted"/>